<accession>A0A8X6FC63</accession>
<gene>
    <name evidence="2" type="primary">AVEN_65540_1</name>
    <name evidence="2" type="ORF">TNCT_511871</name>
</gene>
<protein>
    <submittedName>
        <fullName evidence="2">Uncharacterized protein</fullName>
    </submittedName>
</protein>
<comment type="caution">
    <text evidence="2">The sequence shown here is derived from an EMBL/GenBank/DDBJ whole genome shotgun (WGS) entry which is preliminary data.</text>
</comment>
<evidence type="ECO:0000313" key="2">
    <source>
        <dbReference type="EMBL" id="GFQ75476.1"/>
    </source>
</evidence>
<keyword evidence="3" id="KW-1185">Reference proteome</keyword>
<feature type="compositionally biased region" description="Acidic residues" evidence="1">
    <location>
        <begin position="46"/>
        <end position="60"/>
    </location>
</feature>
<name>A0A8X6FC63_TRICU</name>
<dbReference type="OrthoDB" id="6436712at2759"/>
<feature type="compositionally biased region" description="Basic and acidic residues" evidence="1">
    <location>
        <begin position="74"/>
        <end position="88"/>
    </location>
</feature>
<reference evidence="2" key="1">
    <citation type="submission" date="2020-07" db="EMBL/GenBank/DDBJ databases">
        <title>Multicomponent nature underlies the extraordinary mechanical properties of spider dragline silk.</title>
        <authorList>
            <person name="Kono N."/>
            <person name="Nakamura H."/>
            <person name="Mori M."/>
            <person name="Yoshida Y."/>
            <person name="Ohtoshi R."/>
            <person name="Malay A.D."/>
            <person name="Moran D.A.P."/>
            <person name="Tomita M."/>
            <person name="Numata K."/>
            <person name="Arakawa K."/>
        </authorList>
    </citation>
    <scope>NUCLEOTIDE SEQUENCE</scope>
</reference>
<evidence type="ECO:0000313" key="3">
    <source>
        <dbReference type="Proteomes" id="UP000887116"/>
    </source>
</evidence>
<evidence type="ECO:0000256" key="1">
    <source>
        <dbReference type="SAM" id="MobiDB-lite"/>
    </source>
</evidence>
<sequence>MVREKMFDSAFQKAFTEAIDKENKTLEKWHLGGISGPPHTAKVNWDDDDLSAEDDDEETCDSCGKPLSAEIDQEEKPKEISEPKKDATGKTTTKVGIRKNWSNCFSITVAILITSR</sequence>
<dbReference type="AlphaFoldDB" id="A0A8X6FC63"/>
<proteinExistence type="predicted"/>
<organism evidence="2 3">
    <name type="scientific">Trichonephila clavata</name>
    <name type="common">Joro spider</name>
    <name type="synonym">Nephila clavata</name>
    <dbReference type="NCBI Taxonomy" id="2740835"/>
    <lineage>
        <taxon>Eukaryota</taxon>
        <taxon>Metazoa</taxon>
        <taxon>Ecdysozoa</taxon>
        <taxon>Arthropoda</taxon>
        <taxon>Chelicerata</taxon>
        <taxon>Arachnida</taxon>
        <taxon>Araneae</taxon>
        <taxon>Araneomorphae</taxon>
        <taxon>Entelegynae</taxon>
        <taxon>Araneoidea</taxon>
        <taxon>Nephilidae</taxon>
        <taxon>Trichonephila</taxon>
    </lineage>
</organism>
<dbReference type="EMBL" id="BMAO01031493">
    <property type="protein sequence ID" value="GFQ75476.1"/>
    <property type="molecule type" value="Genomic_DNA"/>
</dbReference>
<dbReference type="Proteomes" id="UP000887116">
    <property type="component" value="Unassembled WGS sequence"/>
</dbReference>
<feature type="region of interest" description="Disordered" evidence="1">
    <location>
        <begin position="35"/>
        <end position="92"/>
    </location>
</feature>